<reference evidence="2 3" key="1">
    <citation type="submission" date="2017-06" db="EMBL/GenBank/DDBJ databases">
        <title>Ant-infecting Ophiocordyceps genomes reveal a high diversity of potential behavioral manipulation genes and a possible major role for enterotoxins.</title>
        <authorList>
            <person name="De Bekker C."/>
            <person name="Evans H.C."/>
            <person name="Brachmann A."/>
            <person name="Hughes D.P."/>
        </authorList>
    </citation>
    <scope>NUCLEOTIDE SEQUENCE [LARGE SCALE GENOMIC DNA]</scope>
    <source>
        <strain evidence="2 3">Map64</strain>
    </source>
</reference>
<proteinExistence type="predicted"/>
<dbReference type="Proteomes" id="UP000226192">
    <property type="component" value="Unassembled WGS sequence"/>
</dbReference>
<evidence type="ECO:0000256" key="1">
    <source>
        <dbReference type="SAM" id="SignalP"/>
    </source>
</evidence>
<dbReference type="AlphaFoldDB" id="A0A2C5X7R9"/>
<evidence type="ECO:0000313" key="2">
    <source>
        <dbReference type="EMBL" id="PHH60119.1"/>
    </source>
</evidence>
<dbReference type="PANTHER" id="PTHR38049">
    <property type="entry name" value="RICIN B LECTIN DOMAIN-CONTAINING PROTEIN"/>
    <property type="match status" value="1"/>
</dbReference>
<comment type="caution">
    <text evidence="2">The sequence shown here is derived from an EMBL/GenBank/DDBJ whole genome shotgun (WGS) entry which is preliminary data.</text>
</comment>
<dbReference type="PANTHER" id="PTHR38049:SF1">
    <property type="entry name" value="PROTEIN KINASE DOMAIN-CONTAINING PROTEIN"/>
    <property type="match status" value="1"/>
</dbReference>
<sequence length="207" mass="22913">MVIGLLAVAAIPTVTGVGQAVSAQRKQNAQAKEQEQFHLGAVWPRADGQGFYEAAACVLCHQRILLQFPHESFSAHLFCGYFFSYPSPNHHLGLVSTISLDPPMLNWIYVDAQTRALAHGSRKDSLGHITGPWGWTADEALVTLHGSAAGFVAARHDDVGWRVYWHPDLEVLHACEVRPLWLRRKPLLGIESRYVTDGRDAGRGVER</sequence>
<organism evidence="2 3">
    <name type="scientific">Ophiocordyceps australis</name>
    <dbReference type="NCBI Taxonomy" id="1399860"/>
    <lineage>
        <taxon>Eukaryota</taxon>
        <taxon>Fungi</taxon>
        <taxon>Dikarya</taxon>
        <taxon>Ascomycota</taxon>
        <taxon>Pezizomycotina</taxon>
        <taxon>Sordariomycetes</taxon>
        <taxon>Hypocreomycetidae</taxon>
        <taxon>Hypocreales</taxon>
        <taxon>Ophiocordycipitaceae</taxon>
        <taxon>Ophiocordyceps</taxon>
    </lineage>
</organism>
<keyword evidence="3" id="KW-1185">Reference proteome</keyword>
<dbReference type="EMBL" id="NJET01000163">
    <property type="protein sequence ID" value="PHH60119.1"/>
    <property type="molecule type" value="Genomic_DNA"/>
</dbReference>
<accession>A0A2C5X7R9</accession>
<evidence type="ECO:0000313" key="3">
    <source>
        <dbReference type="Proteomes" id="UP000226192"/>
    </source>
</evidence>
<dbReference type="OrthoDB" id="3928002at2759"/>
<protein>
    <submittedName>
        <fullName evidence="2">Uncharacterized protein</fullName>
    </submittedName>
</protein>
<feature type="chain" id="PRO_5012496731" evidence="1">
    <location>
        <begin position="17"/>
        <end position="207"/>
    </location>
</feature>
<feature type="signal peptide" evidence="1">
    <location>
        <begin position="1"/>
        <end position="16"/>
    </location>
</feature>
<keyword evidence="1" id="KW-0732">Signal</keyword>
<name>A0A2C5X7R9_9HYPO</name>
<gene>
    <name evidence="2" type="ORF">CDD81_2121</name>
</gene>